<dbReference type="PROSITE" id="PS50004">
    <property type="entry name" value="C2"/>
    <property type="match status" value="1"/>
</dbReference>
<name>A0A835R3H6_VANPL</name>
<dbReference type="AlphaFoldDB" id="A0A835R3H6"/>
<dbReference type="OrthoDB" id="884464at2759"/>
<dbReference type="Pfam" id="PF00168">
    <property type="entry name" value="C2"/>
    <property type="match status" value="1"/>
</dbReference>
<evidence type="ECO:0000259" key="1">
    <source>
        <dbReference type="PROSITE" id="PS50004"/>
    </source>
</evidence>
<accession>A0A835R3H6</accession>
<dbReference type="Proteomes" id="UP000639772">
    <property type="component" value="Unassembled WGS sequence"/>
</dbReference>
<dbReference type="GO" id="GO:0006952">
    <property type="term" value="P:defense response"/>
    <property type="evidence" value="ECO:0007669"/>
    <property type="project" value="InterPro"/>
</dbReference>
<dbReference type="InterPro" id="IPR044750">
    <property type="entry name" value="C2_SRC2/BAP"/>
</dbReference>
<proteinExistence type="predicted"/>
<dbReference type="CDD" id="cd04051">
    <property type="entry name" value="C2_SRC2_like"/>
    <property type="match status" value="1"/>
</dbReference>
<dbReference type="Gene3D" id="2.60.40.150">
    <property type="entry name" value="C2 domain"/>
    <property type="match status" value="1"/>
</dbReference>
<dbReference type="SUPFAM" id="SSF49562">
    <property type="entry name" value="C2 domain (Calcium/lipid-binding domain, CaLB)"/>
    <property type="match status" value="1"/>
</dbReference>
<evidence type="ECO:0000313" key="2">
    <source>
        <dbReference type="EMBL" id="KAG0482938.1"/>
    </source>
</evidence>
<dbReference type="PANTHER" id="PTHR32246">
    <property type="entry name" value="INGRESSION PROTEIN FIC1"/>
    <property type="match status" value="1"/>
</dbReference>
<reference evidence="2 3" key="1">
    <citation type="journal article" date="2020" name="Nat. Food">
        <title>A phased Vanilla planifolia genome enables genetic improvement of flavour and production.</title>
        <authorList>
            <person name="Hasing T."/>
            <person name="Tang H."/>
            <person name="Brym M."/>
            <person name="Khazi F."/>
            <person name="Huang T."/>
            <person name="Chambers A.H."/>
        </authorList>
    </citation>
    <scope>NUCLEOTIDE SEQUENCE [LARGE SCALE GENOMIC DNA]</scope>
    <source>
        <tissue evidence="2">Leaf</tissue>
    </source>
</reference>
<dbReference type="EMBL" id="JADCNM010000005">
    <property type="protein sequence ID" value="KAG0482938.1"/>
    <property type="molecule type" value="Genomic_DNA"/>
</dbReference>
<feature type="domain" description="C2" evidence="1">
    <location>
        <begin position="1"/>
        <end position="111"/>
    </location>
</feature>
<organism evidence="2 3">
    <name type="scientific">Vanilla planifolia</name>
    <name type="common">Vanilla</name>
    <dbReference type="NCBI Taxonomy" id="51239"/>
    <lineage>
        <taxon>Eukaryota</taxon>
        <taxon>Viridiplantae</taxon>
        <taxon>Streptophyta</taxon>
        <taxon>Embryophyta</taxon>
        <taxon>Tracheophyta</taxon>
        <taxon>Spermatophyta</taxon>
        <taxon>Magnoliopsida</taxon>
        <taxon>Liliopsida</taxon>
        <taxon>Asparagales</taxon>
        <taxon>Orchidaceae</taxon>
        <taxon>Vanilloideae</taxon>
        <taxon>Vanilleae</taxon>
        <taxon>Vanilla</taxon>
    </lineage>
</organism>
<gene>
    <name evidence="2" type="ORF">HPP92_011022</name>
</gene>
<comment type="caution">
    <text evidence="2">The sequence shown here is derived from an EMBL/GenBank/DDBJ whole genome shotgun (WGS) entry which is preliminary data.</text>
</comment>
<dbReference type="InterPro" id="IPR000008">
    <property type="entry name" value="C2_dom"/>
</dbReference>
<dbReference type="PANTHER" id="PTHR32246:SF173">
    <property type="entry name" value="C2 DOMAIN-CONTAINING PROTEIN"/>
    <property type="match status" value="1"/>
</dbReference>
<evidence type="ECO:0000313" key="3">
    <source>
        <dbReference type="Proteomes" id="UP000639772"/>
    </source>
</evidence>
<sequence length="351" mass="36040">MAYRTLELTLISAKDLNDVNLISKMDVYAVVTIAGDHRTKQRTPTDHDGGKNPSWNSTLRFPVPVEPSAASQLVIHVLLRSERALGDRDVGEVHIPLKELLDSHKDGSKFVSYQVRKPSSGKAKGVINLSYKLVDLPVASGAPPPSAPMHVDAVPTYPPPGGKPIDAVPTYPPPGGKPVDAVPVYPPPGGKPVGAVPTYPHLVPGKASKDEDPVVAYPASGASGSTYPPSYPPPGGYPSYPPQGAYPAYPPPSHAGYGYGAPPQGGYGYGAPPQGGYGYGAPPPAGYGYGAPPAGYGYAAAPQKKKNNFGMGLGAGLLGGALGGLLIGDMVSDAGAYDAGYDAGFGDGLDF</sequence>
<dbReference type="SMART" id="SM00239">
    <property type="entry name" value="C2"/>
    <property type="match status" value="1"/>
</dbReference>
<dbReference type="InterPro" id="IPR035892">
    <property type="entry name" value="C2_domain_sf"/>
</dbReference>
<protein>
    <recommendedName>
        <fullName evidence="1">C2 domain-containing protein</fullName>
    </recommendedName>
</protein>